<reference evidence="1" key="2">
    <citation type="journal article" date="2022" name="Microbiol. Resour. Announc.">
        <title>Metagenome Sequencing to Explore Phylogenomics of Terrestrial Cyanobacteria.</title>
        <authorList>
            <person name="Ward R.D."/>
            <person name="Stajich J.E."/>
            <person name="Johansen J.R."/>
            <person name="Huntemann M."/>
            <person name="Clum A."/>
            <person name="Foster B."/>
            <person name="Foster B."/>
            <person name="Roux S."/>
            <person name="Palaniappan K."/>
            <person name="Varghese N."/>
            <person name="Mukherjee S."/>
            <person name="Reddy T.B.K."/>
            <person name="Daum C."/>
            <person name="Copeland A."/>
            <person name="Chen I.A."/>
            <person name="Ivanova N.N."/>
            <person name="Kyrpides N.C."/>
            <person name="Shapiro N."/>
            <person name="Eloe-Fadrosh E.A."/>
            <person name="Pietrasiak N."/>
        </authorList>
    </citation>
    <scope>NUCLEOTIDE SEQUENCE</scope>
    <source>
        <strain evidence="1">JT2-VF2</strain>
    </source>
</reference>
<protein>
    <submittedName>
        <fullName evidence="1">Uncharacterized protein</fullName>
    </submittedName>
</protein>
<sequence length="75" mass="8509">MKNAGKASWRKIATLDQLMRLCDFCDRPYTAKPVFLEQASSKPSFEATARSAISRARGSDRPDPDQAQDFILFHF</sequence>
<dbReference type="Proteomes" id="UP000715781">
    <property type="component" value="Unassembled WGS sequence"/>
</dbReference>
<proteinExistence type="predicted"/>
<organism evidence="1 2">
    <name type="scientific">Mojavia pulchra JT2-VF2</name>
    <dbReference type="NCBI Taxonomy" id="287848"/>
    <lineage>
        <taxon>Bacteria</taxon>
        <taxon>Bacillati</taxon>
        <taxon>Cyanobacteriota</taxon>
        <taxon>Cyanophyceae</taxon>
        <taxon>Nostocales</taxon>
        <taxon>Nostocaceae</taxon>
    </lineage>
</organism>
<reference evidence="1" key="1">
    <citation type="submission" date="2021-05" db="EMBL/GenBank/DDBJ databases">
        <authorList>
            <person name="Pietrasiak N."/>
            <person name="Ward R."/>
            <person name="Stajich J.E."/>
            <person name="Kurbessoian T."/>
        </authorList>
    </citation>
    <scope>NUCLEOTIDE SEQUENCE</scope>
    <source>
        <strain evidence="1">JT2-VF2</strain>
    </source>
</reference>
<name>A0A951PVA7_9NOST</name>
<evidence type="ECO:0000313" key="1">
    <source>
        <dbReference type="EMBL" id="MBW4559761.1"/>
    </source>
</evidence>
<dbReference type="AlphaFoldDB" id="A0A951PVA7"/>
<dbReference type="EMBL" id="JAHHHN010000001">
    <property type="protein sequence ID" value="MBW4559761.1"/>
    <property type="molecule type" value="Genomic_DNA"/>
</dbReference>
<gene>
    <name evidence="1" type="ORF">KME32_01170</name>
</gene>
<comment type="caution">
    <text evidence="1">The sequence shown here is derived from an EMBL/GenBank/DDBJ whole genome shotgun (WGS) entry which is preliminary data.</text>
</comment>
<accession>A0A951PVA7</accession>
<evidence type="ECO:0000313" key="2">
    <source>
        <dbReference type="Proteomes" id="UP000715781"/>
    </source>
</evidence>